<evidence type="ECO:0000259" key="9">
    <source>
        <dbReference type="Pfam" id="PF00408"/>
    </source>
</evidence>
<dbReference type="GO" id="GO:0008973">
    <property type="term" value="F:phosphopentomutase activity"/>
    <property type="evidence" value="ECO:0007669"/>
    <property type="project" value="TreeGrafter"/>
</dbReference>
<dbReference type="Pfam" id="PF00408">
    <property type="entry name" value="PGM_PMM_IV"/>
    <property type="match status" value="1"/>
</dbReference>
<organism evidence="13 14">
    <name type="scientific">Planosporangium flavigriseum</name>
    <dbReference type="NCBI Taxonomy" id="373681"/>
    <lineage>
        <taxon>Bacteria</taxon>
        <taxon>Bacillati</taxon>
        <taxon>Actinomycetota</taxon>
        <taxon>Actinomycetes</taxon>
        <taxon>Micromonosporales</taxon>
        <taxon>Micromonosporaceae</taxon>
        <taxon>Planosporangium</taxon>
    </lineage>
</organism>
<evidence type="ECO:0000256" key="6">
    <source>
        <dbReference type="ARBA" id="ARBA00023235"/>
    </source>
</evidence>
<evidence type="ECO:0000313" key="13">
    <source>
        <dbReference type="EMBL" id="GIG72187.1"/>
    </source>
</evidence>
<dbReference type="InterPro" id="IPR016066">
    <property type="entry name" value="A-D-PHexomutase_CS"/>
</dbReference>
<comment type="cofactor">
    <cofactor evidence="1">
        <name>Mg(2+)</name>
        <dbReference type="ChEBI" id="CHEBI:18420"/>
    </cofactor>
</comment>
<keyword evidence="5 7" id="KW-0460">Magnesium</keyword>
<dbReference type="AlphaFoldDB" id="A0A8J3LI89"/>
<feature type="region of interest" description="Disordered" evidence="8">
    <location>
        <begin position="1"/>
        <end position="21"/>
    </location>
</feature>
<dbReference type="Pfam" id="PF02878">
    <property type="entry name" value="PGM_PMM_I"/>
    <property type="match status" value="1"/>
</dbReference>
<dbReference type="SUPFAM" id="SSF53738">
    <property type="entry name" value="Phosphoglucomutase, first 3 domains"/>
    <property type="match status" value="3"/>
</dbReference>
<dbReference type="InterPro" id="IPR036900">
    <property type="entry name" value="A-D-PHexomutase_C_sf"/>
</dbReference>
<comment type="similarity">
    <text evidence="2 7">Belongs to the phosphohexose mutase family.</text>
</comment>
<dbReference type="InterPro" id="IPR005845">
    <property type="entry name" value="A-D-PHexomutase_a/b/a-II"/>
</dbReference>
<keyword evidence="3" id="KW-0597">Phosphoprotein</keyword>
<evidence type="ECO:0000256" key="5">
    <source>
        <dbReference type="ARBA" id="ARBA00022842"/>
    </source>
</evidence>
<name>A0A8J3LI89_9ACTN</name>
<protein>
    <submittedName>
        <fullName evidence="13">Phosphomannomutase</fullName>
    </submittedName>
</protein>
<accession>A0A8J3LI89</accession>
<evidence type="ECO:0000256" key="7">
    <source>
        <dbReference type="RuleBase" id="RU004326"/>
    </source>
</evidence>
<dbReference type="PRINTS" id="PR00509">
    <property type="entry name" value="PGMPMM"/>
</dbReference>
<feature type="domain" description="Alpha-D-phosphohexomutase alpha/beta/alpha" evidence="11">
    <location>
        <begin position="214"/>
        <end position="313"/>
    </location>
</feature>
<keyword evidence="14" id="KW-1185">Reference proteome</keyword>
<dbReference type="GO" id="GO:0000287">
    <property type="term" value="F:magnesium ion binding"/>
    <property type="evidence" value="ECO:0007669"/>
    <property type="project" value="InterPro"/>
</dbReference>
<evidence type="ECO:0000256" key="4">
    <source>
        <dbReference type="ARBA" id="ARBA00022723"/>
    </source>
</evidence>
<dbReference type="Proteomes" id="UP000653674">
    <property type="component" value="Unassembled WGS sequence"/>
</dbReference>
<gene>
    <name evidence="13" type="ORF">Pfl04_05910</name>
</gene>
<dbReference type="PANTHER" id="PTHR45745">
    <property type="entry name" value="PHOSPHOMANNOMUTASE 45A"/>
    <property type="match status" value="1"/>
</dbReference>
<feature type="domain" description="Alpha-D-phosphohexomutase alpha/beta/alpha" evidence="10">
    <location>
        <begin position="50"/>
        <end position="191"/>
    </location>
</feature>
<feature type="domain" description="Alpha-D-phosphohexomutase alpha/beta/alpha" evidence="12">
    <location>
        <begin position="328"/>
        <end position="449"/>
    </location>
</feature>
<dbReference type="InterPro" id="IPR005844">
    <property type="entry name" value="A-D-PHexomutase_a/b/a-I"/>
</dbReference>
<keyword evidence="6" id="KW-0413">Isomerase</keyword>
<reference evidence="13" key="1">
    <citation type="submission" date="2021-01" db="EMBL/GenBank/DDBJ databases">
        <title>Whole genome shotgun sequence of Planosporangium flavigriseum NBRC 105377.</title>
        <authorList>
            <person name="Komaki H."/>
            <person name="Tamura T."/>
        </authorList>
    </citation>
    <scope>NUCLEOTIDE SEQUENCE</scope>
    <source>
        <strain evidence="13">NBRC 105377</strain>
    </source>
</reference>
<dbReference type="SUPFAM" id="SSF55957">
    <property type="entry name" value="Phosphoglucomutase, C-terminal domain"/>
    <property type="match status" value="1"/>
</dbReference>
<dbReference type="PANTHER" id="PTHR45745:SF1">
    <property type="entry name" value="PHOSPHOGLUCOMUTASE 2B-RELATED"/>
    <property type="match status" value="1"/>
</dbReference>
<evidence type="ECO:0000256" key="3">
    <source>
        <dbReference type="ARBA" id="ARBA00022553"/>
    </source>
</evidence>
<dbReference type="PROSITE" id="PS00710">
    <property type="entry name" value="PGM_PMM"/>
    <property type="match status" value="1"/>
</dbReference>
<dbReference type="Gene3D" id="3.40.120.10">
    <property type="entry name" value="Alpha-D-Glucose-1,6-Bisphosphate, subunit A, domain 3"/>
    <property type="match status" value="3"/>
</dbReference>
<proteinExistence type="inferred from homology"/>
<dbReference type="CDD" id="cd05799">
    <property type="entry name" value="PGM2"/>
    <property type="match status" value="1"/>
</dbReference>
<evidence type="ECO:0000313" key="14">
    <source>
        <dbReference type="Proteomes" id="UP000653674"/>
    </source>
</evidence>
<dbReference type="GO" id="GO:0005975">
    <property type="term" value="P:carbohydrate metabolic process"/>
    <property type="evidence" value="ECO:0007669"/>
    <property type="project" value="InterPro"/>
</dbReference>
<dbReference type="RefSeq" id="WP_239075282.1">
    <property type="nucleotide sequence ID" value="NZ_BAAAQJ010000008.1"/>
</dbReference>
<feature type="domain" description="Alpha-D-phosphohexomutase C-terminal" evidence="9">
    <location>
        <begin position="480"/>
        <end position="530"/>
    </location>
</feature>
<evidence type="ECO:0000259" key="11">
    <source>
        <dbReference type="Pfam" id="PF02879"/>
    </source>
</evidence>
<evidence type="ECO:0000259" key="12">
    <source>
        <dbReference type="Pfam" id="PF02880"/>
    </source>
</evidence>
<dbReference type="Pfam" id="PF02880">
    <property type="entry name" value="PGM_PMM_III"/>
    <property type="match status" value="1"/>
</dbReference>
<dbReference type="GO" id="GO:0006166">
    <property type="term" value="P:purine ribonucleoside salvage"/>
    <property type="evidence" value="ECO:0007669"/>
    <property type="project" value="TreeGrafter"/>
</dbReference>
<dbReference type="InterPro" id="IPR005846">
    <property type="entry name" value="A-D-PHexomutase_a/b/a-III"/>
</dbReference>
<evidence type="ECO:0000259" key="10">
    <source>
        <dbReference type="Pfam" id="PF02878"/>
    </source>
</evidence>
<sequence>MTTADDLAAAARSWLDDDPDESDRTELRAVLDALPASAADLADRFAGPLRFGTAGLRGPLRAGPNGMNVAVVRTAAAGLVRWLDARGVAGPVVIGYDARHRSHAFAQLTARVVTGAGRRALLLPRPLPTPVLAHAVRALDAAAGVMVTASHNPPQDNGYKVYLGAAAGGPGGAGAQLVPPADAEIEAIIRETGPANRIPLGEPGEMLGEEIVQSYLDGAAAVVAPGAPRDIVVAYTPMHGVGARVFTEAMAAAGSPPPLIVAAQAEPDPEFPTVAFPNPEEPGAMDRVIALARERGADLAIANDPDADRCAVAVADAGAPGGWRALRGDEIGVLLADHLMRRGARGRYATTVVSSSLLEKLCAARDVPYGETLTGFKWIVRAGAPGVPGRSSGPDAPLVYGYEEALGYCVAPEHVRDKDGISAALLVCELAAGLKAEGRSVLDRLDELAAEFGVHATDQVSVRVADTSEITAMMRAIRTRPPTSLLGEPVTSVDDLLPETDALVLRTRSARVVVRPSGTEPKLKAYLEVVAPATDGDVPTARERSASALVALRAETRAALGR</sequence>
<evidence type="ECO:0000256" key="2">
    <source>
        <dbReference type="ARBA" id="ARBA00010231"/>
    </source>
</evidence>
<dbReference type="Gene3D" id="3.30.310.50">
    <property type="entry name" value="Alpha-D-phosphohexomutase, C-terminal domain"/>
    <property type="match status" value="1"/>
</dbReference>
<dbReference type="InterPro" id="IPR005843">
    <property type="entry name" value="A-D-PHexomutase_C"/>
</dbReference>
<dbReference type="InterPro" id="IPR016055">
    <property type="entry name" value="A-D-PHexomutase_a/b/a-I/II/III"/>
</dbReference>
<dbReference type="Pfam" id="PF02879">
    <property type="entry name" value="PGM_PMM_II"/>
    <property type="match status" value="1"/>
</dbReference>
<dbReference type="EMBL" id="BONU01000003">
    <property type="protein sequence ID" value="GIG72187.1"/>
    <property type="molecule type" value="Genomic_DNA"/>
</dbReference>
<evidence type="ECO:0000256" key="1">
    <source>
        <dbReference type="ARBA" id="ARBA00001946"/>
    </source>
</evidence>
<dbReference type="InterPro" id="IPR005841">
    <property type="entry name" value="Alpha-D-phosphohexomutase_SF"/>
</dbReference>
<evidence type="ECO:0000256" key="8">
    <source>
        <dbReference type="SAM" id="MobiDB-lite"/>
    </source>
</evidence>
<keyword evidence="4 7" id="KW-0479">Metal-binding</keyword>
<comment type="caution">
    <text evidence="13">The sequence shown here is derived from an EMBL/GenBank/DDBJ whole genome shotgun (WGS) entry which is preliminary data.</text>
</comment>